<protein>
    <submittedName>
        <fullName evidence="1">Uncharacterized protein</fullName>
    </submittedName>
</protein>
<organism evidence="1 2">
    <name type="scientific">Rhizobium jaguaris</name>
    <dbReference type="NCBI Taxonomy" id="1312183"/>
    <lineage>
        <taxon>Bacteria</taxon>
        <taxon>Pseudomonadati</taxon>
        <taxon>Pseudomonadota</taxon>
        <taxon>Alphaproteobacteria</taxon>
        <taxon>Hyphomicrobiales</taxon>
        <taxon>Rhizobiaceae</taxon>
        <taxon>Rhizobium/Agrobacterium group</taxon>
        <taxon>Rhizobium</taxon>
    </lineage>
</organism>
<accession>A0A387G0R2</accession>
<dbReference type="OrthoDB" id="8083457at2"/>
<evidence type="ECO:0000313" key="1">
    <source>
        <dbReference type="EMBL" id="AYG61801.1"/>
    </source>
</evidence>
<keyword evidence="2" id="KW-1185">Reference proteome</keyword>
<dbReference type="RefSeq" id="WP_120706739.1">
    <property type="nucleotide sequence ID" value="NZ_CP032695.1"/>
</dbReference>
<dbReference type="EMBL" id="CP032695">
    <property type="protein sequence ID" value="AYG61801.1"/>
    <property type="molecule type" value="Genomic_DNA"/>
</dbReference>
<dbReference type="Proteomes" id="UP000282195">
    <property type="component" value="Plasmid pRCCGE525c"/>
</dbReference>
<keyword evidence="1" id="KW-0614">Plasmid</keyword>
<proteinExistence type="predicted"/>
<sequence>MKTVSARFPFEYFMLDPVVFEGAVACRIGRKVVRERVRDSDGKSYRFVGLALRDAQGRLDVEVLRSGEWIVAPDLVYAYDPSQAEKAVRS</sequence>
<gene>
    <name evidence="1" type="ORF">CCGE525_23280</name>
</gene>
<dbReference type="KEGG" id="rjg:CCGE525_23280"/>
<dbReference type="AlphaFoldDB" id="A0A387G0R2"/>
<evidence type="ECO:0000313" key="2">
    <source>
        <dbReference type="Proteomes" id="UP000282195"/>
    </source>
</evidence>
<geneLocation type="plasmid" evidence="2">
    <name>prccge525c</name>
</geneLocation>
<reference evidence="1 2" key="1">
    <citation type="submission" date="2018-10" db="EMBL/GenBank/DDBJ databases">
        <title>Rhizobium etli, R. leguminosarum and a new Rhizobium genospecies from Phaseolus dumosus.</title>
        <authorList>
            <person name="Ramirez-Puebla S.T."/>
            <person name="Rogel-Hernandez M.A."/>
            <person name="Guerrero G."/>
            <person name="Ormeno-Orrillo E."/>
            <person name="Martinez-Romero J.C."/>
            <person name="Negrete-Yankelevich S."/>
            <person name="Martinez-Romero E."/>
        </authorList>
    </citation>
    <scope>NUCLEOTIDE SEQUENCE [LARGE SCALE GENOMIC DNA]</scope>
    <source>
        <strain evidence="1 2">CCGE525</strain>
        <plasmid evidence="2">prccge525c</plasmid>
    </source>
</reference>
<name>A0A387G0R2_9HYPH</name>